<evidence type="ECO:0000313" key="3">
    <source>
        <dbReference type="Proteomes" id="UP000829291"/>
    </source>
</evidence>
<dbReference type="KEGG" id="nlo:107223414"/>
<dbReference type="RefSeq" id="XP_046600348.1">
    <property type="nucleotide sequence ID" value="XM_046744392.1"/>
</dbReference>
<evidence type="ECO:0000313" key="7">
    <source>
        <dbReference type="RefSeq" id="XP_046600348.1"/>
    </source>
</evidence>
<organism evidence="3 4">
    <name type="scientific">Neodiprion lecontei</name>
    <name type="common">Redheaded pine sawfly</name>
    <dbReference type="NCBI Taxonomy" id="441921"/>
    <lineage>
        <taxon>Eukaryota</taxon>
        <taxon>Metazoa</taxon>
        <taxon>Ecdysozoa</taxon>
        <taxon>Arthropoda</taxon>
        <taxon>Hexapoda</taxon>
        <taxon>Insecta</taxon>
        <taxon>Pterygota</taxon>
        <taxon>Neoptera</taxon>
        <taxon>Endopterygota</taxon>
        <taxon>Hymenoptera</taxon>
        <taxon>Tenthredinoidea</taxon>
        <taxon>Diprionidae</taxon>
        <taxon>Diprioninae</taxon>
        <taxon>Neodiprion</taxon>
    </lineage>
</organism>
<evidence type="ECO:0000256" key="2">
    <source>
        <dbReference type="SAM" id="Phobius"/>
    </source>
</evidence>
<evidence type="ECO:0000313" key="10">
    <source>
        <dbReference type="RefSeq" id="XP_046600351.1"/>
    </source>
</evidence>
<dbReference type="GeneID" id="107223414"/>
<keyword evidence="3" id="KW-1185">Reference proteome</keyword>
<evidence type="ECO:0000313" key="5">
    <source>
        <dbReference type="RefSeq" id="XP_046600346.1"/>
    </source>
</evidence>
<dbReference type="OrthoDB" id="7687339at2759"/>
<feature type="compositionally biased region" description="Polar residues" evidence="1">
    <location>
        <begin position="419"/>
        <end position="429"/>
    </location>
</feature>
<evidence type="ECO:0000256" key="1">
    <source>
        <dbReference type="SAM" id="MobiDB-lite"/>
    </source>
</evidence>
<dbReference type="RefSeq" id="XP_046600349.1">
    <property type="nucleotide sequence ID" value="XM_046744393.1"/>
</dbReference>
<dbReference type="RefSeq" id="XP_046600351.1">
    <property type="nucleotide sequence ID" value="XM_046744395.1"/>
</dbReference>
<dbReference type="Proteomes" id="UP000829291">
    <property type="component" value="Chromosome 6"/>
</dbReference>
<feature type="compositionally biased region" description="Basic residues" evidence="1">
    <location>
        <begin position="694"/>
        <end position="706"/>
    </location>
</feature>
<evidence type="ECO:0000313" key="6">
    <source>
        <dbReference type="RefSeq" id="XP_046600347.1"/>
    </source>
</evidence>
<evidence type="ECO:0000313" key="4">
    <source>
        <dbReference type="RefSeq" id="XP_015518575.1"/>
    </source>
</evidence>
<evidence type="ECO:0000313" key="8">
    <source>
        <dbReference type="RefSeq" id="XP_046600349.1"/>
    </source>
</evidence>
<feature type="region of interest" description="Disordered" evidence="1">
    <location>
        <begin position="32"/>
        <end position="85"/>
    </location>
</feature>
<name>A0A6J0BVV1_NEOLC</name>
<dbReference type="RefSeq" id="XP_046600350.1">
    <property type="nucleotide sequence ID" value="XM_046744394.1"/>
</dbReference>
<evidence type="ECO:0000313" key="9">
    <source>
        <dbReference type="RefSeq" id="XP_046600350.1"/>
    </source>
</evidence>
<feature type="compositionally biased region" description="Basic and acidic residues" evidence="1">
    <location>
        <begin position="71"/>
        <end position="82"/>
    </location>
</feature>
<feature type="compositionally biased region" description="Polar residues" evidence="1">
    <location>
        <begin position="744"/>
        <end position="762"/>
    </location>
</feature>
<sequence length="862" mass="98179">MADNEQTYYDFGNSESIENFFNDGWTIIGGNCSKKDDSDEGSNNDMSVSDAQDTFGSIEVLSSPDTDAVDNETRSDDDKPVEDSDGISVITDCDCDQLIATKKFGEINGCRNHLCSTINKFEKTGEKSSPQVGTILNFVIACSLAAIIGLGAGRILRMDDECPITSAIDFHTIKAESDMLINRIKELNEVKNVLVEIKASIPQVKRAQEKLPIRGSKSRTKRFQQREKHFKISDTYIFDPDTTILEQLQISLNTLCSVIDDINPENDFISLDASKTQSIVTDLIEFKNIVHTVVKELGNTERPKQMEFLRNAETRIRDVCESLLTDLTYTIHGLTMKIHHKLNKVRHKLNKRLCLLKTSGSLDEKVSQSLEENNSFLKSCDRVLNVTLKPNARSIETKEKRISNRKIYPKTTGKAIASLSENSSSGTENDFSKDYSSDSSMPDLTYNYNKNIDFWKKKPNVRLEGKDTKQESGRILLENGIKRGKKRTKIMKSSRDSQSCKNSVMEILVPAETCPMSQNLWVELESICDKMVKPEVPNAKEKPLYSTILKSTSNAVPSEQGKLDEEKPHSVKFPSEVSAEEKDNLRETKHDVTPSESDINVLQNVKIMKEQWNANIRQSVVQHDVAPGFQESPLCEEISEEVYKEKLLQSNEKIPSSNGSLKLCRKGEKCSNDSTTSTQSKKKVVSNDENKDNNKKRKKKRGKKWIKTQNNYDTEDLKKVMYNEKTLPPPKMRPTKIQKDSKKQNTNQKSSGQLSGDWQLQRSHAREMHRDGNHRSEWFFERASSRQDAREKVFAKVGSKCYGPDKCRSNSKERIDDEESYDYWVQPKETRDRKHWGGRAGFTAKKMVKMLHRKNIMQTKHH</sequence>
<feature type="region of interest" description="Disordered" evidence="1">
    <location>
        <begin position="418"/>
        <end position="438"/>
    </location>
</feature>
<keyword evidence="2" id="KW-0472">Membrane</keyword>
<protein>
    <submittedName>
        <fullName evidence="4 5 6">Uncharacterized protein LOC107223414</fullName>
    </submittedName>
</protein>
<feature type="transmembrane region" description="Helical" evidence="2">
    <location>
        <begin position="135"/>
        <end position="156"/>
    </location>
</feature>
<feature type="compositionally biased region" description="Basic and acidic residues" evidence="1">
    <location>
        <begin position="579"/>
        <end position="593"/>
    </location>
</feature>
<dbReference type="RefSeq" id="XP_046600346.1">
    <property type="nucleotide sequence ID" value="XM_046744390.1"/>
</dbReference>
<dbReference type="RefSeq" id="XP_015518575.1">
    <property type="nucleotide sequence ID" value="XM_015663089.1"/>
</dbReference>
<gene>
    <name evidence="4 5 6 7 8 9 10" type="primary">LOC107223414</name>
</gene>
<feature type="region of interest" description="Disordered" evidence="1">
    <location>
        <begin position="553"/>
        <end position="596"/>
    </location>
</feature>
<dbReference type="AlphaFoldDB" id="A0A6J0BVV1"/>
<proteinExistence type="predicted"/>
<keyword evidence="2" id="KW-1133">Transmembrane helix</keyword>
<feature type="region of interest" description="Disordered" evidence="1">
    <location>
        <begin position="653"/>
        <end position="770"/>
    </location>
</feature>
<reference evidence="4" key="1">
    <citation type="submission" date="2025-04" db="UniProtKB">
        <authorList>
            <consortium name="RefSeq"/>
        </authorList>
    </citation>
    <scope>IDENTIFICATION</scope>
    <source>
        <tissue evidence="5 6">Thorax and Abdomen</tissue>
        <tissue evidence="4">Whole body</tissue>
    </source>
</reference>
<accession>A0A6J0BVV1</accession>
<keyword evidence="2" id="KW-0812">Transmembrane</keyword>
<feature type="compositionally biased region" description="Polar residues" evidence="1">
    <location>
        <begin position="41"/>
        <end position="55"/>
    </location>
</feature>
<dbReference type="InParanoid" id="A0A6J0BVV1"/>
<dbReference type="RefSeq" id="XP_046600347.1">
    <property type="nucleotide sequence ID" value="XM_046744391.1"/>
</dbReference>